<organism evidence="1 2">
    <name type="scientific">Caerostris extrusa</name>
    <name type="common">Bark spider</name>
    <name type="synonym">Caerostris bankana</name>
    <dbReference type="NCBI Taxonomy" id="172846"/>
    <lineage>
        <taxon>Eukaryota</taxon>
        <taxon>Metazoa</taxon>
        <taxon>Ecdysozoa</taxon>
        <taxon>Arthropoda</taxon>
        <taxon>Chelicerata</taxon>
        <taxon>Arachnida</taxon>
        <taxon>Araneae</taxon>
        <taxon>Araneomorphae</taxon>
        <taxon>Entelegynae</taxon>
        <taxon>Araneoidea</taxon>
        <taxon>Araneidae</taxon>
        <taxon>Caerostris</taxon>
    </lineage>
</organism>
<keyword evidence="2" id="KW-1185">Reference proteome</keyword>
<gene>
    <name evidence="1" type="ORF">CEXT_283381</name>
</gene>
<protein>
    <submittedName>
        <fullName evidence="1">Uncharacterized protein</fullName>
    </submittedName>
</protein>
<dbReference type="AlphaFoldDB" id="A0AAV4XL76"/>
<name>A0AAV4XL76_CAEEX</name>
<evidence type="ECO:0000313" key="2">
    <source>
        <dbReference type="Proteomes" id="UP001054945"/>
    </source>
</evidence>
<reference evidence="1 2" key="1">
    <citation type="submission" date="2021-06" db="EMBL/GenBank/DDBJ databases">
        <title>Caerostris extrusa draft genome.</title>
        <authorList>
            <person name="Kono N."/>
            <person name="Arakawa K."/>
        </authorList>
    </citation>
    <scope>NUCLEOTIDE SEQUENCE [LARGE SCALE GENOMIC DNA]</scope>
</reference>
<sequence length="84" mass="9355">MVAQSTLNFIGPSRTLASGCREVHAQLRVQRDDTGSDIELKFQFELLEEDETVLISSPKADTCIFKKGNLCGFSQDVDEIKAVY</sequence>
<comment type="caution">
    <text evidence="1">The sequence shown here is derived from an EMBL/GenBank/DDBJ whole genome shotgun (WGS) entry which is preliminary data.</text>
</comment>
<dbReference type="EMBL" id="BPLR01017850">
    <property type="protein sequence ID" value="GIY94970.1"/>
    <property type="molecule type" value="Genomic_DNA"/>
</dbReference>
<accession>A0AAV4XL76</accession>
<dbReference type="Proteomes" id="UP001054945">
    <property type="component" value="Unassembled WGS sequence"/>
</dbReference>
<evidence type="ECO:0000313" key="1">
    <source>
        <dbReference type="EMBL" id="GIY94970.1"/>
    </source>
</evidence>
<proteinExistence type="predicted"/>